<dbReference type="AlphaFoldDB" id="A0A6G1II21"/>
<keyword evidence="3" id="KW-1185">Reference proteome</keyword>
<proteinExistence type="predicted"/>
<name>A0A6G1II21_9PLEO</name>
<feature type="region of interest" description="Disordered" evidence="1">
    <location>
        <begin position="60"/>
        <end position="82"/>
    </location>
</feature>
<dbReference type="EMBL" id="MU005620">
    <property type="protein sequence ID" value="KAF2677633.1"/>
    <property type="molecule type" value="Genomic_DNA"/>
</dbReference>
<feature type="compositionally biased region" description="Polar residues" evidence="1">
    <location>
        <begin position="63"/>
        <end position="82"/>
    </location>
</feature>
<gene>
    <name evidence="2" type="ORF">K458DRAFT_349727</name>
</gene>
<sequence length="104" mass="11653">MLVQMSTFRAAMVAALFILLPSKVIPISLNFLSMQVILLAPESGFTALLFHQPPATGMKRLSRSSYGTGQMSTPHLENTSHRLSLQRKMEISGLSDYSWMRPQR</sequence>
<accession>A0A6G1II21</accession>
<evidence type="ECO:0000313" key="3">
    <source>
        <dbReference type="Proteomes" id="UP000799291"/>
    </source>
</evidence>
<protein>
    <submittedName>
        <fullName evidence="2">Uncharacterized protein</fullName>
    </submittedName>
</protein>
<evidence type="ECO:0000256" key="1">
    <source>
        <dbReference type="SAM" id="MobiDB-lite"/>
    </source>
</evidence>
<reference evidence="2" key="1">
    <citation type="journal article" date="2020" name="Stud. Mycol.">
        <title>101 Dothideomycetes genomes: a test case for predicting lifestyles and emergence of pathogens.</title>
        <authorList>
            <person name="Haridas S."/>
            <person name="Albert R."/>
            <person name="Binder M."/>
            <person name="Bloem J."/>
            <person name="Labutti K."/>
            <person name="Salamov A."/>
            <person name="Andreopoulos B."/>
            <person name="Baker S."/>
            <person name="Barry K."/>
            <person name="Bills G."/>
            <person name="Bluhm B."/>
            <person name="Cannon C."/>
            <person name="Castanera R."/>
            <person name="Culley D."/>
            <person name="Daum C."/>
            <person name="Ezra D."/>
            <person name="Gonzalez J."/>
            <person name="Henrissat B."/>
            <person name="Kuo A."/>
            <person name="Liang C."/>
            <person name="Lipzen A."/>
            <person name="Lutzoni F."/>
            <person name="Magnuson J."/>
            <person name="Mondo S."/>
            <person name="Nolan M."/>
            <person name="Ohm R."/>
            <person name="Pangilinan J."/>
            <person name="Park H.-J."/>
            <person name="Ramirez L."/>
            <person name="Alfaro M."/>
            <person name="Sun H."/>
            <person name="Tritt A."/>
            <person name="Yoshinaga Y."/>
            <person name="Zwiers L.-H."/>
            <person name="Turgeon B."/>
            <person name="Goodwin S."/>
            <person name="Spatafora J."/>
            <person name="Crous P."/>
            <person name="Grigoriev I."/>
        </authorList>
    </citation>
    <scope>NUCLEOTIDE SEQUENCE</scope>
    <source>
        <strain evidence="2">CBS 122367</strain>
    </source>
</reference>
<evidence type="ECO:0000313" key="2">
    <source>
        <dbReference type="EMBL" id="KAF2677633.1"/>
    </source>
</evidence>
<organism evidence="2 3">
    <name type="scientific">Lentithecium fluviatile CBS 122367</name>
    <dbReference type="NCBI Taxonomy" id="1168545"/>
    <lineage>
        <taxon>Eukaryota</taxon>
        <taxon>Fungi</taxon>
        <taxon>Dikarya</taxon>
        <taxon>Ascomycota</taxon>
        <taxon>Pezizomycotina</taxon>
        <taxon>Dothideomycetes</taxon>
        <taxon>Pleosporomycetidae</taxon>
        <taxon>Pleosporales</taxon>
        <taxon>Massarineae</taxon>
        <taxon>Lentitheciaceae</taxon>
        <taxon>Lentithecium</taxon>
    </lineage>
</organism>
<dbReference type="Proteomes" id="UP000799291">
    <property type="component" value="Unassembled WGS sequence"/>
</dbReference>